<name>A0ACC0MZX2_RHOML</name>
<evidence type="ECO:0000313" key="1">
    <source>
        <dbReference type="EMBL" id="KAI8546141.1"/>
    </source>
</evidence>
<protein>
    <submittedName>
        <fullName evidence="1">Uncharacterized protein</fullName>
    </submittedName>
</protein>
<keyword evidence="2" id="KW-1185">Reference proteome</keyword>
<sequence>MIPGAEMRMPPPETASFVADHPFMFMIKEETSGSVFFTGAVVNPSSIYCVRCFLQLQTEEANQDQYCKNGVLHAACKYVDAEEGRRTRGEKLSGVSGLDQHRPEHGGCGIEGRYFGPHFFPSWVKEINSESSKMMVVAVDVGLGSANNGTEDDIGPVLAMVNGAWFDRRFPLKPSYGKEILKGIFNCEAKTIHFATQAEQVRVEINAWAEAASRGLIKDLLPPESPSSEAALVLINGLYFKGTWDYNY</sequence>
<comment type="caution">
    <text evidence="1">The sequence shown here is derived from an EMBL/GenBank/DDBJ whole genome shotgun (WGS) entry which is preliminary data.</text>
</comment>
<evidence type="ECO:0000313" key="2">
    <source>
        <dbReference type="Proteomes" id="UP001062846"/>
    </source>
</evidence>
<dbReference type="EMBL" id="CM046394">
    <property type="protein sequence ID" value="KAI8546141.1"/>
    <property type="molecule type" value="Genomic_DNA"/>
</dbReference>
<organism evidence="1 2">
    <name type="scientific">Rhododendron molle</name>
    <name type="common">Chinese azalea</name>
    <name type="synonym">Azalea mollis</name>
    <dbReference type="NCBI Taxonomy" id="49168"/>
    <lineage>
        <taxon>Eukaryota</taxon>
        <taxon>Viridiplantae</taxon>
        <taxon>Streptophyta</taxon>
        <taxon>Embryophyta</taxon>
        <taxon>Tracheophyta</taxon>
        <taxon>Spermatophyta</taxon>
        <taxon>Magnoliopsida</taxon>
        <taxon>eudicotyledons</taxon>
        <taxon>Gunneridae</taxon>
        <taxon>Pentapetalae</taxon>
        <taxon>asterids</taxon>
        <taxon>Ericales</taxon>
        <taxon>Ericaceae</taxon>
        <taxon>Ericoideae</taxon>
        <taxon>Rhodoreae</taxon>
        <taxon>Rhododendron</taxon>
    </lineage>
</organism>
<gene>
    <name evidence="1" type="ORF">RHMOL_Rhmol07G0093900</name>
</gene>
<accession>A0ACC0MZX2</accession>
<reference evidence="1" key="1">
    <citation type="submission" date="2022-02" db="EMBL/GenBank/DDBJ databases">
        <title>Plant Genome Project.</title>
        <authorList>
            <person name="Zhang R.-G."/>
        </authorList>
    </citation>
    <scope>NUCLEOTIDE SEQUENCE</scope>
    <source>
        <strain evidence="1">AT1</strain>
    </source>
</reference>
<dbReference type="Proteomes" id="UP001062846">
    <property type="component" value="Chromosome 7"/>
</dbReference>
<proteinExistence type="predicted"/>